<evidence type="ECO:0000313" key="3">
    <source>
        <dbReference type="Proteomes" id="UP001210538"/>
    </source>
</evidence>
<protein>
    <submittedName>
        <fullName evidence="2">YdcF family protein</fullName>
    </submittedName>
</protein>
<dbReference type="InterPro" id="IPR014729">
    <property type="entry name" value="Rossmann-like_a/b/a_fold"/>
</dbReference>
<evidence type="ECO:0000313" key="2">
    <source>
        <dbReference type="EMBL" id="WCE15553.1"/>
    </source>
</evidence>
<gene>
    <name evidence="2" type="ORF">PHA72_12100</name>
</gene>
<dbReference type="PANTHER" id="PTHR30336">
    <property type="entry name" value="INNER MEMBRANE PROTEIN, PROBABLE PERMEASE"/>
    <property type="match status" value="1"/>
</dbReference>
<dbReference type="PANTHER" id="PTHR30336:SF20">
    <property type="entry name" value="DUF218 DOMAIN-CONTAINING PROTEIN"/>
    <property type="match status" value="1"/>
</dbReference>
<name>A0AAX3LHG2_9ENTR</name>
<dbReference type="InterPro" id="IPR003848">
    <property type="entry name" value="DUF218"/>
</dbReference>
<dbReference type="EMBL" id="CP116347">
    <property type="protein sequence ID" value="WCE15553.1"/>
    <property type="molecule type" value="Genomic_DNA"/>
</dbReference>
<dbReference type="InterPro" id="IPR051599">
    <property type="entry name" value="Cell_Envelope_Assoc"/>
</dbReference>
<dbReference type="Gene3D" id="1.10.3620.10">
    <property type="entry name" value="YdcF like domain"/>
    <property type="match status" value="1"/>
</dbReference>
<dbReference type="GO" id="GO:0005886">
    <property type="term" value="C:plasma membrane"/>
    <property type="evidence" value="ECO:0007669"/>
    <property type="project" value="TreeGrafter"/>
</dbReference>
<dbReference type="CDD" id="cd06259">
    <property type="entry name" value="YdcF-like"/>
    <property type="match status" value="1"/>
</dbReference>
<organism evidence="2 3">
    <name type="scientific">Enterobacter ludwigii</name>
    <dbReference type="NCBI Taxonomy" id="299767"/>
    <lineage>
        <taxon>Bacteria</taxon>
        <taxon>Pseudomonadati</taxon>
        <taxon>Pseudomonadota</taxon>
        <taxon>Gammaproteobacteria</taxon>
        <taxon>Enterobacterales</taxon>
        <taxon>Enterobacteriaceae</taxon>
        <taxon>Enterobacter</taxon>
        <taxon>Enterobacter cloacae complex</taxon>
    </lineage>
</organism>
<feature type="domain" description="DUF218" evidence="1">
    <location>
        <begin position="41"/>
        <end position="167"/>
    </location>
</feature>
<evidence type="ECO:0000259" key="1">
    <source>
        <dbReference type="Pfam" id="PF02698"/>
    </source>
</evidence>
<proteinExistence type="predicted"/>
<sequence>MVQTHFPLLPESTLAAINTVGQWLAQDDLGDTRDVAAVDRVILAGNAVMPTIDAACRIAAEHDVPLLISGGIGHSTAFLYAAIAQHPRYHTVPVTGRAEASILADIARQFWQIPDAHVWVDDQSTNCGENARFSWNMLKQHHQTSGRVLVVQDPTMQRRTMATFARVCRDESASPQWVSHPGYTPVLKNGENGLMFSGESAGLWPVERYLSLILGELPRLCDDMNGYGPAGRDFIAHVEFPDEVTAAWARLKQDPVLTDALNHRSLL</sequence>
<dbReference type="RefSeq" id="WP_059306162.1">
    <property type="nucleotide sequence ID" value="NZ_CP076536.1"/>
</dbReference>
<reference evidence="2 3" key="1">
    <citation type="submission" date="2023-01" db="EMBL/GenBank/DDBJ databases">
        <title>Genome sequence resource and annotation of Enterobacter ludwigii, an economically important pathogen of seedling wilt with strawberry.</title>
        <authorList>
            <person name="Xie Y."/>
        </authorList>
    </citation>
    <scope>NUCLEOTIDE SEQUENCE [LARGE SCALE GENOMIC DNA]</scope>
    <source>
        <strain evidence="2 3">CM-TZ4</strain>
    </source>
</reference>
<accession>A0AAX3LHG2</accession>
<dbReference type="Pfam" id="PF02698">
    <property type="entry name" value="DUF218"/>
    <property type="match status" value="1"/>
</dbReference>
<keyword evidence="3" id="KW-1185">Reference proteome</keyword>
<dbReference type="Gene3D" id="3.40.50.620">
    <property type="entry name" value="HUPs"/>
    <property type="match status" value="1"/>
</dbReference>
<dbReference type="AlphaFoldDB" id="A0AAX3LHG2"/>
<dbReference type="Proteomes" id="UP001210538">
    <property type="component" value="Chromosome"/>
</dbReference>